<organism evidence="1">
    <name type="scientific">Arion vulgaris</name>
    <dbReference type="NCBI Taxonomy" id="1028688"/>
    <lineage>
        <taxon>Eukaryota</taxon>
        <taxon>Metazoa</taxon>
        <taxon>Spiralia</taxon>
        <taxon>Lophotrochozoa</taxon>
        <taxon>Mollusca</taxon>
        <taxon>Gastropoda</taxon>
        <taxon>Heterobranchia</taxon>
        <taxon>Euthyneura</taxon>
        <taxon>Panpulmonata</taxon>
        <taxon>Eupulmonata</taxon>
        <taxon>Stylommatophora</taxon>
        <taxon>Helicina</taxon>
        <taxon>Arionoidea</taxon>
        <taxon>Arionidae</taxon>
        <taxon>Arion</taxon>
    </lineage>
</organism>
<sequence>MKNQNLVTLYIRPTAAVVDGIKSNMSSSSISRCHFSHQRWVSKAAVSLPEAHLLLDEHP</sequence>
<evidence type="ECO:0000313" key="1">
    <source>
        <dbReference type="EMBL" id="CEK77665.1"/>
    </source>
</evidence>
<accession>A0A0B7ACH8</accession>
<name>A0A0B7ACH8_9EUPU</name>
<reference evidence="1" key="1">
    <citation type="submission" date="2014-12" db="EMBL/GenBank/DDBJ databases">
        <title>Insight into the proteome of Arion vulgaris.</title>
        <authorList>
            <person name="Aradska J."/>
            <person name="Bulat T."/>
            <person name="Smidak R."/>
            <person name="Sarate P."/>
            <person name="Gangsoo J."/>
            <person name="Sialana F."/>
            <person name="Bilban M."/>
            <person name="Lubec G."/>
        </authorList>
    </citation>
    <scope>NUCLEOTIDE SEQUENCE</scope>
    <source>
        <tissue evidence="1">Skin</tissue>
    </source>
</reference>
<dbReference type="AlphaFoldDB" id="A0A0B7ACH8"/>
<proteinExistence type="predicted"/>
<dbReference type="EMBL" id="HACG01030800">
    <property type="protein sequence ID" value="CEK77665.1"/>
    <property type="molecule type" value="Transcribed_RNA"/>
</dbReference>
<protein>
    <submittedName>
        <fullName evidence="1">Uncharacterized protein</fullName>
    </submittedName>
</protein>
<gene>
    <name evidence="1" type="primary">ORF105982</name>
</gene>